<organism evidence="1 2">
    <name type="scientific">Pseudomonas fluorescens</name>
    <dbReference type="NCBI Taxonomy" id="294"/>
    <lineage>
        <taxon>Bacteria</taxon>
        <taxon>Pseudomonadati</taxon>
        <taxon>Pseudomonadota</taxon>
        <taxon>Gammaproteobacteria</taxon>
        <taxon>Pseudomonadales</taxon>
        <taxon>Pseudomonadaceae</taxon>
        <taxon>Pseudomonas</taxon>
    </lineage>
</organism>
<evidence type="ECO:0000313" key="1">
    <source>
        <dbReference type="EMBL" id="VVQ26489.1"/>
    </source>
</evidence>
<evidence type="ECO:0000313" key="2">
    <source>
        <dbReference type="Proteomes" id="UP000381378"/>
    </source>
</evidence>
<dbReference type="Proteomes" id="UP000381378">
    <property type="component" value="Unassembled WGS sequence"/>
</dbReference>
<dbReference type="Gene3D" id="3.40.190.10">
    <property type="entry name" value="Periplasmic binding protein-like II"/>
    <property type="match status" value="1"/>
</dbReference>
<evidence type="ECO:0008006" key="3">
    <source>
        <dbReference type="Google" id="ProtNLM"/>
    </source>
</evidence>
<accession>A0A5E7VUA1</accession>
<name>A0A5E7VUA1_PSEFL</name>
<reference evidence="1 2" key="1">
    <citation type="submission" date="2019-09" db="EMBL/GenBank/DDBJ databases">
        <authorList>
            <person name="Chandra G."/>
            <person name="Truman W A."/>
        </authorList>
    </citation>
    <scope>NUCLEOTIDE SEQUENCE [LARGE SCALE GENOMIC DNA]</scope>
    <source>
        <strain evidence="1">PS928</strain>
    </source>
</reference>
<proteinExistence type="predicted"/>
<protein>
    <recommendedName>
        <fullName evidence="3">LysR substrate-binding domain-containing protein</fullName>
    </recommendedName>
</protein>
<sequence length="80" mass="8435">MVGAAMITPWFFKKTMSALPMTLAIRAQRPWRIASGSHSLTGIQAAAVCGLGVSVLPVSAVLPEHSVYTDLPDLSPTELA</sequence>
<dbReference type="EMBL" id="CABVJF010000049">
    <property type="protein sequence ID" value="VVQ26489.1"/>
    <property type="molecule type" value="Genomic_DNA"/>
</dbReference>
<dbReference type="AlphaFoldDB" id="A0A5E7VUA1"/>
<gene>
    <name evidence="1" type="ORF">PS928_06651</name>
</gene>